<feature type="non-terminal residue" evidence="1">
    <location>
        <position position="1"/>
    </location>
</feature>
<protein>
    <submittedName>
        <fullName evidence="1">Uncharacterized protein</fullName>
    </submittedName>
</protein>
<comment type="caution">
    <text evidence="1">The sequence shown here is derived from an EMBL/GenBank/DDBJ whole genome shotgun (WGS) entry which is preliminary data.</text>
</comment>
<dbReference type="EMBL" id="LAZR01059414">
    <property type="protein sequence ID" value="KKK67836.1"/>
    <property type="molecule type" value="Genomic_DNA"/>
</dbReference>
<reference evidence="1" key="1">
    <citation type="journal article" date="2015" name="Nature">
        <title>Complex archaea that bridge the gap between prokaryotes and eukaryotes.</title>
        <authorList>
            <person name="Spang A."/>
            <person name="Saw J.H."/>
            <person name="Jorgensen S.L."/>
            <person name="Zaremba-Niedzwiedzka K."/>
            <person name="Martijn J."/>
            <person name="Lind A.E."/>
            <person name="van Eijk R."/>
            <person name="Schleper C."/>
            <person name="Guy L."/>
            <person name="Ettema T.J."/>
        </authorList>
    </citation>
    <scope>NUCLEOTIDE SEQUENCE</scope>
</reference>
<gene>
    <name evidence="1" type="ORF">LCGC14_2950080</name>
</gene>
<accession>A0A0F9A6P0</accession>
<name>A0A0F9A6P0_9ZZZZ</name>
<proteinExistence type="predicted"/>
<evidence type="ECO:0000313" key="1">
    <source>
        <dbReference type="EMBL" id="KKK67836.1"/>
    </source>
</evidence>
<dbReference type="AlphaFoldDB" id="A0A0F9A6P0"/>
<organism evidence="1">
    <name type="scientific">marine sediment metagenome</name>
    <dbReference type="NCBI Taxonomy" id="412755"/>
    <lineage>
        <taxon>unclassified sequences</taxon>
        <taxon>metagenomes</taxon>
        <taxon>ecological metagenomes</taxon>
    </lineage>
</organism>
<sequence length="115" mass="13714">RNKKSKNSRFKHYDSGDAGFFSASSPWSKAIIPDYSVEWEIFSEVAGYYKGAFPAPYLMKFTFRKLLKWYRIMQREIVEGNIRYDYQERKKPVPIGRTMRRLVDKKLKELKECGD</sequence>